<dbReference type="Proteomes" id="UP000824120">
    <property type="component" value="Chromosome 3"/>
</dbReference>
<gene>
    <name evidence="1" type="ORF">H5410_014293</name>
</gene>
<dbReference type="EMBL" id="JACXVP010000003">
    <property type="protein sequence ID" value="KAG5614469.1"/>
    <property type="molecule type" value="Genomic_DNA"/>
</dbReference>
<protein>
    <recommendedName>
        <fullName evidence="3">Reverse transcriptase domain-containing protein</fullName>
    </recommendedName>
</protein>
<evidence type="ECO:0000313" key="1">
    <source>
        <dbReference type="EMBL" id="KAG5614469.1"/>
    </source>
</evidence>
<dbReference type="OrthoDB" id="1743666at2759"/>
<accession>A0A9J5ZQI2</accession>
<sequence length="89" mass="10332">MSQNGLLINRLTYADDIVIFCSGRTKTIKMVMKQIRNYEKSSRQLASASRINRMKNSTGFMDKEFPFTYCGCPIYAGKKKNEYVDDMIR</sequence>
<evidence type="ECO:0008006" key="3">
    <source>
        <dbReference type="Google" id="ProtNLM"/>
    </source>
</evidence>
<name>A0A9J5ZQI2_SOLCO</name>
<reference evidence="1 2" key="1">
    <citation type="submission" date="2020-09" db="EMBL/GenBank/DDBJ databases">
        <title>De no assembly of potato wild relative species, Solanum commersonii.</title>
        <authorList>
            <person name="Cho K."/>
        </authorList>
    </citation>
    <scope>NUCLEOTIDE SEQUENCE [LARGE SCALE GENOMIC DNA]</scope>
    <source>
        <strain evidence="1">LZ3.2</strain>
        <tissue evidence="1">Leaf</tissue>
    </source>
</reference>
<organism evidence="1 2">
    <name type="scientific">Solanum commersonii</name>
    <name type="common">Commerson's wild potato</name>
    <name type="synonym">Commerson's nightshade</name>
    <dbReference type="NCBI Taxonomy" id="4109"/>
    <lineage>
        <taxon>Eukaryota</taxon>
        <taxon>Viridiplantae</taxon>
        <taxon>Streptophyta</taxon>
        <taxon>Embryophyta</taxon>
        <taxon>Tracheophyta</taxon>
        <taxon>Spermatophyta</taxon>
        <taxon>Magnoliopsida</taxon>
        <taxon>eudicotyledons</taxon>
        <taxon>Gunneridae</taxon>
        <taxon>Pentapetalae</taxon>
        <taxon>asterids</taxon>
        <taxon>lamiids</taxon>
        <taxon>Solanales</taxon>
        <taxon>Solanaceae</taxon>
        <taxon>Solanoideae</taxon>
        <taxon>Solaneae</taxon>
        <taxon>Solanum</taxon>
    </lineage>
</organism>
<keyword evidence="2" id="KW-1185">Reference proteome</keyword>
<proteinExistence type="predicted"/>
<evidence type="ECO:0000313" key="2">
    <source>
        <dbReference type="Proteomes" id="UP000824120"/>
    </source>
</evidence>
<comment type="caution">
    <text evidence="1">The sequence shown here is derived from an EMBL/GenBank/DDBJ whole genome shotgun (WGS) entry which is preliminary data.</text>
</comment>
<dbReference type="AlphaFoldDB" id="A0A9J5ZQI2"/>